<dbReference type="InterPro" id="IPR018770">
    <property type="entry name" value="ChloroindolylP_hydrolase"/>
</dbReference>
<keyword evidence="2" id="KW-0812">Transmembrane</keyword>
<keyword evidence="2" id="KW-1133">Transmembrane helix</keyword>
<dbReference type="OrthoDB" id="7375296at2"/>
<dbReference type="STRING" id="571298.SAMN04488026_1003158"/>
<dbReference type="Pfam" id="PF10112">
    <property type="entry name" value="Halogen_Hydrol"/>
    <property type="match status" value="1"/>
</dbReference>
<evidence type="ECO:0000313" key="3">
    <source>
        <dbReference type="EMBL" id="SDI49796.1"/>
    </source>
</evidence>
<sequence length="301" mass="32814">MAQRYGGKFSPDGNSGANPQTGPAPTGRTVTSAAARKRGAARVNLLYLAPVPLLFRAFGQDAIGMAVDLAAAAVLVFGVFTLSEGLKAEAAFEERKVARRPALPRKIIAAALAGLGVFLAAFSPHDSSLFQPLVYGVIALVLHLAAFGLDPLADKNVEGVDQFQQDRVARVVDEAEDQLDRMGAAILRAGDRQLERRVETFQATARHMCRTVEEDPRDLTAARKFLVVYLQGAAEATVKFADLYARRRDPEARAGYTALLDDLERNFTAKTETLMESDRSALDVEIEVLRDRLKREGVRMD</sequence>
<dbReference type="RefSeq" id="WP_093149100.1">
    <property type="nucleotide sequence ID" value="NZ_FNEK01000003.1"/>
</dbReference>
<gene>
    <name evidence="3" type="ORF">SAMN04488026_1003158</name>
</gene>
<keyword evidence="4" id="KW-1185">Reference proteome</keyword>
<dbReference type="Proteomes" id="UP000199382">
    <property type="component" value="Unassembled WGS sequence"/>
</dbReference>
<feature type="region of interest" description="Disordered" evidence="1">
    <location>
        <begin position="1"/>
        <end position="29"/>
    </location>
</feature>
<dbReference type="AlphaFoldDB" id="A0A1G8L2C1"/>
<reference evidence="3 4" key="1">
    <citation type="submission" date="2016-10" db="EMBL/GenBank/DDBJ databases">
        <authorList>
            <person name="de Groot N.N."/>
        </authorList>
    </citation>
    <scope>NUCLEOTIDE SEQUENCE [LARGE SCALE GENOMIC DNA]</scope>
    <source>
        <strain evidence="3 4">DSM 25294</strain>
    </source>
</reference>
<accession>A0A1G8L2C1</accession>
<feature type="transmembrane region" description="Helical" evidence="2">
    <location>
        <begin position="129"/>
        <end position="149"/>
    </location>
</feature>
<name>A0A1G8L2C1_9RHOB</name>
<feature type="compositionally biased region" description="Polar residues" evidence="1">
    <location>
        <begin position="12"/>
        <end position="29"/>
    </location>
</feature>
<keyword evidence="2" id="KW-0472">Membrane</keyword>
<protein>
    <submittedName>
        <fullName evidence="3">5-bromo-4-chloroindolyl phosphate hydrolysis protein</fullName>
    </submittedName>
</protein>
<organism evidence="3 4">
    <name type="scientific">Aliiruegeria lutimaris</name>
    <dbReference type="NCBI Taxonomy" id="571298"/>
    <lineage>
        <taxon>Bacteria</taxon>
        <taxon>Pseudomonadati</taxon>
        <taxon>Pseudomonadota</taxon>
        <taxon>Alphaproteobacteria</taxon>
        <taxon>Rhodobacterales</taxon>
        <taxon>Roseobacteraceae</taxon>
        <taxon>Aliiruegeria</taxon>
    </lineage>
</organism>
<proteinExistence type="predicted"/>
<feature type="transmembrane region" description="Helical" evidence="2">
    <location>
        <begin position="103"/>
        <end position="123"/>
    </location>
</feature>
<evidence type="ECO:0000313" key="4">
    <source>
        <dbReference type="Proteomes" id="UP000199382"/>
    </source>
</evidence>
<dbReference type="EMBL" id="FNEK01000003">
    <property type="protein sequence ID" value="SDI49796.1"/>
    <property type="molecule type" value="Genomic_DNA"/>
</dbReference>
<evidence type="ECO:0000256" key="2">
    <source>
        <dbReference type="SAM" id="Phobius"/>
    </source>
</evidence>
<feature type="transmembrane region" description="Helical" evidence="2">
    <location>
        <begin position="62"/>
        <end position="82"/>
    </location>
</feature>
<evidence type="ECO:0000256" key="1">
    <source>
        <dbReference type="SAM" id="MobiDB-lite"/>
    </source>
</evidence>